<proteinExistence type="predicted"/>
<dbReference type="PANTHER" id="PTHR42059:SF1">
    <property type="entry name" value="TNT DOMAIN-CONTAINING PROTEIN"/>
    <property type="match status" value="1"/>
</dbReference>
<keyword evidence="4" id="KW-1185">Reference proteome</keyword>
<gene>
    <name evidence="3" type="ORF">ACFQMG_03325</name>
</gene>
<evidence type="ECO:0000259" key="2">
    <source>
        <dbReference type="Pfam" id="PF14021"/>
    </source>
</evidence>
<feature type="signal peptide" evidence="1">
    <location>
        <begin position="1"/>
        <end position="28"/>
    </location>
</feature>
<dbReference type="InterPro" id="IPR025331">
    <property type="entry name" value="TNT"/>
</dbReference>
<dbReference type="EMBL" id="JBHTAJ010000005">
    <property type="protein sequence ID" value="MFC7178593.1"/>
    <property type="molecule type" value="Genomic_DNA"/>
</dbReference>
<dbReference type="InterPro" id="IPR053024">
    <property type="entry name" value="Fungal_surface_NADase"/>
</dbReference>
<protein>
    <submittedName>
        <fullName evidence="3">TNT domain-containing protein</fullName>
    </submittedName>
</protein>
<feature type="domain" description="TNT" evidence="2">
    <location>
        <begin position="124"/>
        <end position="224"/>
    </location>
</feature>
<dbReference type="Proteomes" id="UP001596435">
    <property type="component" value="Unassembled WGS sequence"/>
</dbReference>
<accession>A0ABW2FMZ2</accession>
<evidence type="ECO:0000313" key="4">
    <source>
        <dbReference type="Proteomes" id="UP001596435"/>
    </source>
</evidence>
<evidence type="ECO:0000256" key="1">
    <source>
        <dbReference type="SAM" id="SignalP"/>
    </source>
</evidence>
<dbReference type="RefSeq" id="WP_345709350.1">
    <property type="nucleotide sequence ID" value="NZ_BAABKV010000001.1"/>
</dbReference>
<evidence type="ECO:0000313" key="3">
    <source>
        <dbReference type="EMBL" id="MFC7178593.1"/>
    </source>
</evidence>
<dbReference type="Pfam" id="PF14021">
    <property type="entry name" value="TNT"/>
    <property type="match status" value="1"/>
</dbReference>
<feature type="chain" id="PRO_5046439662" evidence="1">
    <location>
        <begin position="29"/>
        <end position="238"/>
    </location>
</feature>
<dbReference type="PANTHER" id="PTHR42059">
    <property type="entry name" value="TNT DOMAIN-CONTAINING PROTEIN"/>
    <property type="match status" value="1"/>
</dbReference>
<reference evidence="4" key="1">
    <citation type="journal article" date="2019" name="Int. J. Syst. Evol. Microbiol.">
        <title>The Global Catalogue of Microorganisms (GCM) 10K type strain sequencing project: providing services to taxonomists for standard genome sequencing and annotation.</title>
        <authorList>
            <consortium name="The Broad Institute Genomics Platform"/>
            <consortium name="The Broad Institute Genome Sequencing Center for Infectious Disease"/>
            <person name="Wu L."/>
            <person name="Ma J."/>
        </authorList>
    </citation>
    <scope>NUCLEOTIDE SEQUENCE [LARGE SCALE GENOMIC DNA]</scope>
    <source>
        <strain evidence="4">CGMCC 1.12859</strain>
    </source>
</reference>
<organism evidence="3 4">
    <name type="scientific">Kitasatospora paranensis</name>
    <dbReference type="NCBI Taxonomy" id="258053"/>
    <lineage>
        <taxon>Bacteria</taxon>
        <taxon>Bacillati</taxon>
        <taxon>Actinomycetota</taxon>
        <taxon>Actinomycetes</taxon>
        <taxon>Kitasatosporales</taxon>
        <taxon>Streptomycetaceae</taxon>
        <taxon>Kitasatospora</taxon>
    </lineage>
</organism>
<sequence>MRSRTLVSMSMVAALPLTLLAAAGSAAAAAPVRAASSQRSLPADCPDLLPPGDPAVYYCGRQELGPAVLPTTGPVSTLLRGYRRLGGLQPTQFLDWYRSGDLWKYPDNRGFAEVNGILDMHLQTMEPGGLLDRFGADTGKYLATGGTPYAKRALPPDSLNGDGYGYHCYVVNRDFRVEAGHIAAGFAQPGFGTQQWLDPALKPADFADAETYNVANLVKHEYLQVAAPERCTGTGHGS</sequence>
<name>A0ABW2FMZ2_9ACTN</name>
<keyword evidence="1" id="KW-0732">Signal</keyword>
<comment type="caution">
    <text evidence="3">The sequence shown here is derived from an EMBL/GenBank/DDBJ whole genome shotgun (WGS) entry which is preliminary data.</text>
</comment>